<keyword evidence="5 9" id="KW-0479">Metal-binding</keyword>
<feature type="binding site" evidence="9 12">
    <location>
        <position position="193"/>
    </location>
    <ligand>
        <name>substrate</name>
    </ligand>
</feature>
<feature type="binding site" evidence="9 13">
    <location>
        <position position="412"/>
    </location>
    <ligand>
        <name>Mn(2+)</name>
        <dbReference type="ChEBI" id="CHEBI:29035"/>
        <label>1</label>
    </ligand>
</feature>
<feature type="binding site" evidence="9 13">
    <location>
        <position position="468"/>
    </location>
    <ligand>
        <name>Mn(2+)</name>
        <dbReference type="ChEBI" id="CHEBI:29035"/>
        <label>1</label>
    </ligand>
</feature>
<proteinExistence type="inferred from homology"/>
<dbReference type="InterPro" id="IPR011258">
    <property type="entry name" value="BPG-indep_PGM_N"/>
</dbReference>
<dbReference type="PIRSF" id="PIRSF001492">
    <property type="entry name" value="IPGAM"/>
    <property type="match status" value="1"/>
</dbReference>
<dbReference type="GO" id="GO:0006096">
    <property type="term" value="P:glycolytic process"/>
    <property type="evidence" value="ECO:0007669"/>
    <property type="project" value="UniProtKB-UniRule"/>
</dbReference>
<evidence type="ECO:0000256" key="11">
    <source>
        <dbReference type="PIRSR" id="PIRSR001492-1"/>
    </source>
</evidence>
<dbReference type="PANTHER" id="PTHR31637">
    <property type="entry name" value="2,3-BISPHOSPHOGLYCERATE-INDEPENDENT PHOSPHOGLYCERATE MUTASE"/>
    <property type="match status" value="1"/>
</dbReference>
<dbReference type="GO" id="GO:0030145">
    <property type="term" value="F:manganese ion binding"/>
    <property type="evidence" value="ECO:0007669"/>
    <property type="project" value="UniProtKB-UniRule"/>
</dbReference>
<evidence type="ECO:0000256" key="8">
    <source>
        <dbReference type="ARBA" id="ARBA00023235"/>
    </source>
</evidence>
<keyword evidence="8 9" id="KW-0413">Isomerase</keyword>
<dbReference type="HAMAP" id="MF_01038">
    <property type="entry name" value="GpmI"/>
    <property type="match status" value="1"/>
</dbReference>
<dbReference type="InterPro" id="IPR006124">
    <property type="entry name" value="Metalloenzyme"/>
</dbReference>
<dbReference type="EC" id="5.4.2.12" evidence="9 10"/>
<evidence type="ECO:0000256" key="5">
    <source>
        <dbReference type="ARBA" id="ARBA00022723"/>
    </source>
</evidence>
<evidence type="ECO:0000256" key="10">
    <source>
        <dbReference type="NCBIfam" id="TIGR01307"/>
    </source>
</evidence>
<name>A0A0G0UJ82_9BACT</name>
<dbReference type="Gene3D" id="3.40.1450.10">
    <property type="entry name" value="BPG-independent phosphoglycerate mutase, domain B"/>
    <property type="match status" value="1"/>
</dbReference>
<feature type="binding site" evidence="9 13">
    <location>
        <position position="70"/>
    </location>
    <ligand>
        <name>Mn(2+)</name>
        <dbReference type="ChEBI" id="CHEBI:29035"/>
        <label>2</label>
    </ligand>
</feature>
<dbReference type="PANTHER" id="PTHR31637:SF0">
    <property type="entry name" value="2,3-BISPHOSPHOGLYCERATE-INDEPENDENT PHOSPHOGLYCERATE MUTASE"/>
    <property type="match status" value="1"/>
</dbReference>
<dbReference type="InterPro" id="IPR017850">
    <property type="entry name" value="Alkaline_phosphatase_core_sf"/>
</dbReference>
<feature type="binding site" evidence="9 13">
    <location>
        <position position="449"/>
    </location>
    <ligand>
        <name>Mn(2+)</name>
        <dbReference type="ChEBI" id="CHEBI:29035"/>
        <label>2</label>
    </ligand>
</feature>
<reference evidence="16 17" key="1">
    <citation type="journal article" date="2015" name="Nature">
        <title>rRNA introns, odd ribosomes, and small enigmatic genomes across a large radiation of phyla.</title>
        <authorList>
            <person name="Brown C.T."/>
            <person name="Hug L.A."/>
            <person name="Thomas B.C."/>
            <person name="Sharon I."/>
            <person name="Castelle C.J."/>
            <person name="Singh A."/>
            <person name="Wilkins M.J."/>
            <person name="Williams K.H."/>
            <person name="Banfield J.F."/>
        </authorList>
    </citation>
    <scope>NUCLEOTIDE SEQUENCE [LARGE SCALE GENOMIC DNA]</scope>
</reference>
<comment type="pathway">
    <text evidence="3 9">Carbohydrate degradation; glycolysis; pyruvate from D-glyceraldehyde 3-phosphate: step 3/5.</text>
</comment>
<feature type="binding site" evidence="9 12">
    <location>
        <position position="199"/>
    </location>
    <ligand>
        <name>substrate</name>
    </ligand>
</feature>
<evidence type="ECO:0000256" key="4">
    <source>
        <dbReference type="ARBA" id="ARBA00008819"/>
    </source>
</evidence>
<dbReference type="SUPFAM" id="SSF53649">
    <property type="entry name" value="Alkaline phosphatase-like"/>
    <property type="match status" value="1"/>
</dbReference>
<comment type="similarity">
    <text evidence="4 9">Belongs to the BPG-independent phosphoglycerate mutase family.</text>
</comment>
<dbReference type="InterPro" id="IPR036646">
    <property type="entry name" value="PGAM_B_sf"/>
</dbReference>
<feature type="binding site" evidence="9 13">
    <location>
        <position position="408"/>
    </location>
    <ligand>
        <name>Mn(2+)</name>
        <dbReference type="ChEBI" id="CHEBI:29035"/>
        <label>1</label>
    </ligand>
</feature>
<feature type="binding site" evidence="9 12">
    <location>
        <position position="131"/>
    </location>
    <ligand>
        <name>substrate</name>
    </ligand>
</feature>
<feature type="binding site" evidence="9 12">
    <location>
        <begin position="161"/>
        <end position="162"/>
    </location>
    <ligand>
        <name>substrate</name>
    </ligand>
</feature>
<dbReference type="PATRIC" id="fig|1618985.3.peg.237"/>
<protein>
    <recommendedName>
        <fullName evidence="9 10">2,3-bisphosphoglycerate-independent phosphoglycerate mutase</fullName>
        <shortName evidence="9">BPG-independent PGAM</shortName>
        <shortName evidence="9">Phosphoglyceromutase</shortName>
        <shortName evidence="9">iPGM</shortName>
        <ecNumber evidence="9 10">5.4.2.12</ecNumber>
    </recommendedName>
</protein>
<keyword evidence="6 9" id="KW-0324">Glycolysis</keyword>
<evidence type="ECO:0000259" key="14">
    <source>
        <dbReference type="Pfam" id="PF01676"/>
    </source>
</evidence>
<evidence type="ECO:0000256" key="3">
    <source>
        <dbReference type="ARBA" id="ARBA00004798"/>
    </source>
</evidence>
<dbReference type="GO" id="GO:0004619">
    <property type="term" value="F:phosphoglycerate mutase activity"/>
    <property type="evidence" value="ECO:0007669"/>
    <property type="project" value="UniProtKB-UniRule"/>
</dbReference>
<accession>A0A0G0UJ82</accession>
<feature type="binding site" evidence="9 13">
    <location>
        <position position="450"/>
    </location>
    <ligand>
        <name>Mn(2+)</name>
        <dbReference type="ChEBI" id="CHEBI:29035"/>
        <label>2</label>
    </ligand>
</feature>
<dbReference type="Gene3D" id="3.40.720.10">
    <property type="entry name" value="Alkaline Phosphatase, subunit A"/>
    <property type="match status" value="1"/>
</dbReference>
<dbReference type="InterPro" id="IPR005995">
    <property type="entry name" value="Pgm_bpd_ind"/>
</dbReference>
<dbReference type="FunFam" id="3.40.1450.10:FF:000002">
    <property type="entry name" value="2,3-bisphosphoglycerate-independent phosphoglycerate mutase"/>
    <property type="match status" value="1"/>
</dbReference>
<dbReference type="Pfam" id="PF06415">
    <property type="entry name" value="iPGM_N"/>
    <property type="match status" value="1"/>
</dbReference>
<dbReference type="NCBIfam" id="TIGR01307">
    <property type="entry name" value="pgm_bpd_ind"/>
    <property type="match status" value="1"/>
</dbReference>
<dbReference type="GO" id="GO:0005829">
    <property type="term" value="C:cytosol"/>
    <property type="evidence" value="ECO:0007669"/>
    <property type="project" value="TreeGrafter"/>
</dbReference>
<feature type="domain" description="Metalloenzyme" evidence="14">
    <location>
        <begin position="13"/>
        <end position="520"/>
    </location>
</feature>
<evidence type="ECO:0000313" key="16">
    <source>
        <dbReference type="EMBL" id="KKR87581.1"/>
    </source>
</evidence>
<comment type="catalytic activity">
    <reaction evidence="1 9">
        <text>(2R)-2-phosphoglycerate = (2R)-3-phosphoglycerate</text>
        <dbReference type="Rhea" id="RHEA:15901"/>
        <dbReference type="ChEBI" id="CHEBI:58272"/>
        <dbReference type="ChEBI" id="CHEBI:58289"/>
        <dbReference type="EC" id="5.4.2.12"/>
    </reaction>
</comment>
<evidence type="ECO:0000256" key="7">
    <source>
        <dbReference type="ARBA" id="ARBA00023211"/>
    </source>
</evidence>
<evidence type="ECO:0000256" key="6">
    <source>
        <dbReference type="ARBA" id="ARBA00023152"/>
    </source>
</evidence>
<evidence type="ECO:0000256" key="12">
    <source>
        <dbReference type="PIRSR" id="PIRSR001492-2"/>
    </source>
</evidence>
<dbReference type="SUPFAM" id="SSF64158">
    <property type="entry name" value="2,3-Bisphosphoglycerate-independent phosphoglycerate mutase, substrate-binding domain"/>
    <property type="match status" value="1"/>
</dbReference>
<evidence type="ECO:0000256" key="2">
    <source>
        <dbReference type="ARBA" id="ARBA00002315"/>
    </source>
</evidence>
<dbReference type="Proteomes" id="UP000034616">
    <property type="component" value="Unassembled WGS sequence"/>
</dbReference>
<evidence type="ECO:0000256" key="9">
    <source>
        <dbReference type="HAMAP-Rule" id="MF_01038"/>
    </source>
</evidence>
<evidence type="ECO:0000313" key="17">
    <source>
        <dbReference type="Proteomes" id="UP000034616"/>
    </source>
</evidence>
<dbReference type="EMBL" id="LCAH01000002">
    <property type="protein sequence ID" value="KKR87581.1"/>
    <property type="molecule type" value="Genomic_DNA"/>
</dbReference>
<dbReference type="AlphaFoldDB" id="A0A0G0UJ82"/>
<dbReference type="GO" id="GO:0006007">
    <property type="term" value="P:glucose catabolic process"/>
    <property type="evidence" value="ECO:0007669"/>
    <property type="project" value="InterPro"/>
</dbReference>
<comment type="subunit">
    <text evidence="9">Monomer.</text>
</comment>
<dbReference type="Pfam" id="PF01676">
    <property type="entry name" value="Metalloenzyme"/>
    <property type="match status" value="1"/>
</dbReference>
<sequence>MSDEIIPVPKFRPALLVVLDGFGVAPDSEGNGVTRAKMPVFHQLIQKYPTMTLRASGEEVGLSWGEMGNSEVGHLAIGSGRVYYQTFPRINRDIVTGTFYENPAFLKAFEHARTHNSAIHLVGMVSAGRVHSMDEHCHALLECAKRQKVNRVYVHAILDGRDTIYNVGMDFIRTLQSKMAELGVGKIATLSGRFYAMDRDNRWDRTEKAYNAMVLGQGEQATDPFTAIEASYAKEIFDEQFVPTVMIENGAPVARIQENDAVIFFNFRPDRARQLTKAFVLPTFDVFPRTFVKNLFAVTMTEYEKNLPVEVAFRSERVEQCLAQVLSQAGLKQLHIAETEKYAHVTFFLNGTKEDPFPGEDRVIIPSPRVSSYDQAPEMSAIALTDRVLKEINSDTYDFMVMNFANPDMVSHTGNLEATLKANETVDGCLGRLVEGVLQKNGVVFMTSDHGNAEEVRNLRTGEMDKEHSTNPVPFLVIAKSFEGVTGLTGEIPEGDLSFLPPVGMLADVAPTILSVLGIPQPPEMTGQSLL</sequence>
<evidence type="ECO:0000259" key="15">
    <source>
        <dbReference type="Pfam" id="PF06415"/>
    </source>
</evidence>
<feature type="binding site" evidence="9 13">
    <location>
        <position position="20"/>
    </location>
    <ligand>
        <name>Mn(2+)</name>
        <dbReference type="ChEBI" id="CHEBI:29035"/>
        <label>2</label>
    </ligand>
</feature>
<dbReference type="UniPathway" id="UPA00109">
    <property type="reaction ID" value="UER00186"/>
</dbReference>
<evidence type="ECO:0000256" key="1">
    <source>
        <dbReference type="ARBA" id="ARBA00000370"/>
    </source>
</evidence>
<comment type="caution">
    <text evidence="16">The sequence shown here is derived from an EMBL/GenBank/DDBJ whole genome shotgun (WGS) entry which is preliminary data.</text>
</comment>
<keyword evidence="7 9" id="KW-0464">Manganese</keyword>
<feature type="domain" description="BPG-independent PGAM N-terminal" evidence="15">
    <location>
        <begin position="90"/>
        <end position="305"/>
    </location>
</feature>
<feature type="binding site" evidence="9 12">
    <location>
        <position position="341"/>
    </location>
    <ligand>
        <name>substrate</name>
    </ligand>
</feature>
<evidence type="ECO:0000256" key="13">
    <source>
        <dbReference type="PIRSR" id="PIRSR001492-3"/>
    </source>
</evidence>
<feature type="active site" description="Phosphoserine intermediate" evidence="9 11">
    <location>
        <position position="70"/>
    </location>
</feature>
<comment type="function">
    <text evidence="2 9">Catalyzes the interconversion of 2-phosphoglycerate and 3-phosphoglycerate.</text>
</comment>
<comment type="cofactor">
    <cofactor evidence="9">
        <name>Mn(2+)</name>
        <dbReference type="ChEBI" id="CHEBI:29035"/>
    </cofactor>
    <text evidence="9">Binds 2 manganese ions per subunit.</text>
</comment>
<gene>
    <name evidence="9" type="primary">gpmI</name>
    <name evidence="16" type="ORF">UU35_C0002G0082</name>
</gene>
<dbReference type="CDD" id="cd16010">
    <property type="entry name" value="iPGM"/>
    <property type="match status" value="1"/>
</dbReference>
<feature type="binding site" evidence="9 12">
    <location>
        <begin position="268"/>
        <end position="271"/>
    </location>
    <ligand>
        <name>substrate</name>
    </ligand>
</feature>
<organism evidence="16 17">
    <name type="scientific">Candidatus Uhrbacteria bacterium GW2011_GWC2_41_11</name>
    <dbReference type="NCBI Taxonomy" id="1618985"/>
    <lineage>
        <taxon>Bacteria</taxon>
        <taxon>Candidatus Uhriibacteriota</taxon>
    </lineage>
</organism>